<proteinExistence type="predicted"/>
<dbReference type="InterPro" id="IPR029480">
    <property type="entry name" value="Transpos_assoc"/>
</dbReference>
<gene>
    <name evidence="4" type="ORF">L3X38_011733</name>
</gene>
<evidence type="ECO:0008006" key="6">
    <source>
        <dbReference type="Google" id="ProtNLM"/>
    </source>
</evidence>
<evidence type="ECO:0000259" key="3">
    <source>
        <dbReference type="Pfam" id="PF13963"/>
    </source>
</evidence>
<organism evidence="4 5">
    <name type="scientific">Prunus dulcis</name>
    <name type="common">Almond</name>
    <name type="synonym">Amygdalus dulcis</name>
    <dbReference type="NCBI Taxonomy" id="3755"/>
    <lineage>
        <taxon>Eukaryota</taxon>
        <taxon>Viridiplantae</taxon>
        <taxon>Streptophyta</taxon>
        <taxon>Embryophyta</taxon>
        <taxon>Tracheophyta</taxon>
        <taxon>Spermatophyta</taxon>
        <taxon>Magnoliopsida</taxon>
        <taxon>eudicotyledons</taxon>
        <taxon>Gunneridae</taxon>
        <taxon>Pentapetalae</taxon>
        <taxon>rosids</taxon>
        <taxon>fabids</taxon>
        <taxon>Rosales</taxon>
        <taxon>Rosaceae</taxon>
        <taxon>Amygdaloideae</taxon>
        <taxon>Amygdaleae</taxon>
        <taxon>Prunus</taxon>
    </lineage>
</organism>
<feature type="compositionally biased region" description="Low complexity" evidence="1">
    <location>
        <begin position="919"/>
        <end position="931"/>
    </location>
</feature>
<dbReference type="AlphaFoldDB" id="A0AAD4WK92"/>
<feature type="domain" description="DUF4218" evidence="2">
    <location>
        <begin position="680"/>
        <end position="776"/>
    </location>
</feature>
<dbReference type="Proteomes" id="UP001054821">
    <property type="component" value="Chromosome 2"/>
</dbReference>
<feature type="compositionally biased region" description="Low complexity" evidence="1">
    <location>
        <begin position="891"/>
        <end position="910"/>
    </location>
</feature>
<dbReference type="EMBL" id="JAJFAZ020000002">
    <property type="protein sequence ID" value="KAI5343857.1"/>
    <property type="molecule type" value="Genomic_DNA"/>
</dbReference>
<reference evidence="4 5" key="1">
    <citation type="journal article" date="2022" name="G3 (Bethesda)">
        <title>Whole-genome sequence and methylome profiling of the almond [Prunus dulcis (Mill.) D.A. Webb] cultivar 'Nonpareil'.</title>
        <authorList>
            <person name="D'Amico-Willman K.M."/>
            <person name="Ouma W.Z."/>
            <person name="Meulia T."/>
            <person name="Sideli G.M."/>
            <person name="Gradziel T.M."/>
            <person name="Fresnedo-Ramirez J."/>
        </authorList>
    </citation>
    <scope>NUCLEOTIDE SEQUENCE [LARGE SCALE GENOMIC DNA]</scope>
    <source>
        <strain evidence="4">Clone GOH B32 T37-40</strain>
    </source>
</reference>
<dbReference type="Pfam" id="PF13960">
    <property type="entry name" value="DUF4218"/>
    <property type="match status" value="1"/>
</dbReference>
<feature type="region of interest" description="Disordered" evidence="1">
    <location>
        <begin position="891"/>
        <end position="969"/>
    </location>
</feature>
<dbReference type="PANTHER" id="PTHR10775">
    <property type="entry name" value="OS08G0208400 PROTEIN"/>
    <property type="match status" value="1"/>
</dbReference>
<keyword evidence="5" id="KW-1185">Reference proteome</keyword>
<evidence type="ECO:0000259" key="2">
    <source>
        <dbReference type="Pfam" id="PF13960"/>
    </source>
</evidence>
<name>A0AAD4WK92_PRUDU</name>
<dbReference type="PANTHER" id="PTHR10775:SF185">
    <property type="entry name" value="OS08G0208400 PROTEIN"/>
    <property type="match status" value="1"/>
</dbReference>
<dbReference type="Pfam" id="PF13963">
    <property type="entry name" value="Transpos_assoc"/>
    <property type="match status" value="1"/>
</dbReference>
<sequence length="1014" mass="116097">MSRRWIQNPNRCADEYLDGIEDFIEFARRHNPGATRIRCPCRRCNNTLFESIETVGFHLVRNGMIETYSIWNLHGEQVDHASSSNTPRVDNVEPIVDPNDQVMGIIQDAFPFASTNINQEGEDDMPTPIDSAEFEQYEKLLKNANQELYPGCESFSVLTAIVELMHGKIKYRMSNLCFDYFLGVFKRMLPTDNCLPKDHKHAQKVLHGLGLGYEKIHACKNNCMLFYKEHETLDTCLICNESRFKMTSQNRTTKIPQKVMRYLPLKPRLQRLYMSMHTATDMRWHKEKRVDDDVMRHPADGEAWKEFDRTFPEFAADPRNVRLGLATDGFNPYGVLNQHHSTWPIFAFPYNLPPWKCMKKEYMRMTVLITEDPGRSIDVYLRPLVDELKDLWTNGVRTYDKSTGRMFTLRAAVMWTVNDFPAYAMVSGWSTKGYMACPVCKEDVTSGWHAGKVCYLGHRRWLPWDHEWREKDKEFDGNTERRLRPREWSGDEILEQLNRLDFAPFGKTVSRTRPSTHLNWTHKPMFFELPYWSKLKLRHNLDVMHVEKNVFDTLVGTILDIEGKTKDTIKARLDLERMGIRRGLWMNRDSDKARRDLAFFSMKLNDKKEFLKFGSFVKFPDGYASNIARCVNVDGGKFTGLKSHDCHVFMQRLLPVGIRHLLPEDVVKPIMLLSRFFSQLTAKTLRRTDMFQLRHDIVQVLCKFEMIFPPAFFTSMIHVMVYLPEEALLAGPVNYRWMYPIERLLGELKKSVRNRAKPEGSIIEAWVQYESLTFCGINDPSLLLPHFWFPPPQSYLSPPSPPFVPQQPPCRHLRYHPAVAAPLPRRRPPAVGLSRIFAADFSLLRPPFRTPEMSDLIRRGRSMTTAPSSDPPAQSASAATAPAMLDHVVVGPGASQAPASSSSSVAQPASARRRHRPTDTTSTDGTGASGSQPESVGSSAGKKVRTFGVGRTCKRQGGRSSRQALDTDVMPTEGSPMLKSAICDNFDKVTVNGRRRICLGASRFDAGYARLIMV</sequence>
<evidence type="ECO:0000256" key="1">
    <source>
        <dbReference type="SAM" id="MobiDB-lite"/>
    </source>
</evidence>
<dbReference type="InterPro" id="IPR025452">
    <property type="entry name" value="DUF4218"/>
</dbReference>
<evidence type="ECO:0000313" key="4">
    <source>
        <dbReference type="EMBL" id="KAI5343857.1"/>
    </source>
</evidence>
<comment type="caution">
    <text evidence="4">The sequence shown here is derived from an EMBL/GenBank/DDBJ whole genome shotgun (WGS) entry which is preliminary data.</text>
</comment>
<dbReference type="InterPro" id="IPR004242">
    <property type="entry name" value="Transposase_21"/>
</dbReference>
<evidence type="ECO:0000313" key="5">
    <source>
        <dbReference type="Proteomes" id="UP001054821"/>
    </source>
</evidence>
<accession>A0AAD4WK92</accession>
<dbReference type="Pfam" id="PF02992">
    <property type="entry name" value="Transposase_21"/>
    <property type="match status" value="1"/>
</dbReference>
<feature type="domain" description="Transposase-associated" evidence="3">
    <location>
        <begin position="3"/>
        <end position="76"/>
    </location>
</feature>
<protein>
    <recommendedName>
        <fullName evidence="6">Ankyrin repeat family protein</fullName>
    </recommendedName>
</protein>